<dbReference type="Gene3D" id="3.50.7.10">
    <property type="entry name" value="GroEL"/>
    <property type="match status" value="1"/>
</dbReference>
<gene>
    <name evidence="1" type="ORF">SAMN02745244_02694</name>
</gene>
<keyword evidence="2" id="KW-1185">Reference proteome</keyword>
<dbReference type="OrthoDB" id="3729402at2"/>
<reference evidence="1 2" key="1">
    <citation type="submission" date="2016-11" db="EMBL/GenBank/DDBJ databases">
        <authorList>
            <person name="Jaros S."/>
            <person name="Januszkiewicz K."/>
            <person name="Wedrychowicz H."/>
        </authorList>
    </citation>
    <scope>NUCLEOTIDE SEQUENCE [LARGE SCALE GENOMIC DNA]</scope>
    <source>
        <strain evidence="1 2">DSM 12906</strain>
    </source>
</reference>
<name>A0A1M6JZK9_9ACTN</name>
<evidence type="ECO:0000313" key="1">
    <source>
        <dbReference type="EMBL" id="SHJ52149.1"/>
    </source>
</evidence>
<organism evidence="1 2">
    <name type="scientific">Tessaracoccus bendigoensis DSM 12906</name>
    <dbReference type="NCBI Taxonomy" id="1123357"/>
    <lineage>
        <taxon>Bacteria</taxon>
        <taxon>Bacillati</taxon>
        <taxon>Actinomycetota</taxon>
        <taxon>Actinomycetes</taxon>
        <taxon>Propionibacteriales</taxon>
        <taxon>Propionibacteriaceae</taxon>
        <taxon>Tessaracoccus</taxon>
    </lineage>
</organism>
<dbReference type="Proteomes" id="UP000184512">
    <property type="component" value="Unassembled WGS sequence"/>
</dbReference>
<dbReference type="RefSeq" id="WP_073189145.1">
    <property type="nucleotide sequence ID" value="NZ_FQZG01000055.1"/>
</dbReference>
<dbReference type="SUPFAM" id="SSF52029">
    <property type="entry name" value="GroEL apical domain-like"/>
    <property type="match status" value="1"/>
</dbReference>
<sequence>MPALTWFLIVVAVGVALLAAAVVADRHARRRVSGLGQPAPLRHSEEVNRHVPTYITQDEVDALPAPNRAATGSLPRRGEGFSFGHAHRDFANVAEGVSRDNVTLLIVDGTVSSMRELLAPLSAATTADPLVIVAAGFHPDVLTTLAANRRVLQAPVAAAVADARERLRLAELTGASQLSVADLQAGYVPSTVLGLALHWSSTSTRAWVQASDGSQPRSEPPAR</sequence>
<dbReference type="AlphaFoldDB" id="A0A1M6JZK9"/>
<dbReference type="InterPro" id="IPR027409">
    <property type="entry name" value="GroEL-like_apical_dom_sf"/>
</dbReference>
<protein>
    <submittedName>
        <fullName evidence="1">Uncharacterized protein</fullName>
    </submittedName>
</protein>
<accession>A0A1M6JZK9</accession>
<evidence type="ECO:0000313" key="2">
    <source>
        <dbReference type="Proteomes" id="UP000184512"/>
    </source>
</evidence>
<dbReference type="EMBL" id="FQZG01000055">
    <property type="protein sequence ID" value="SHJ52149.1"/>
    <property type="molecule type" value="Genomic_DNA"/>
</dbReference>
<proteinExistence type="predicted"/>
<dbReference type="STRING" id="1123357.SAMN02745244_02694"/>